<dbReference type="FunFam" id="3.30.420.10:FF:000046">
    <property type="entry name" value="Three prime repair exonuclease 1"/>
    <property type="match status" value="1"/>
</dbReference>
<dbReference type="PANTHER" id="PTHR28594:SF1">
    <property type="entry name" value="ATR-INTERACTING PROTEIN"/>
    <property type="match status" value="1"/>
</dbReference>
<protein>
    <recommendedName>
        <fullName evidence="4">exodeoxyribonuclease III</fullName>
        <ecNumber evidence="4">3.1.11.2</ecNumber>
    </recommendedName>
</protein>
<gene>
    <name evidence="16" type="ORF">HJG63_011079</name>
</gene>
<keyword evidence="14" id="KW-0472">Membrane</keyword>
<evidence type="ECO:0000256" key="4">
    <source>
        <dbReference type="ARBA" id="ARBA00012115"/>
    </source>
</evidence>
<feature type="compositionally biased region" description="Basic and acidic residues" evidence="13">
    <location>
        <begin position="275"/>
        <end position="295"/>
    </location>
</feature>
<keyword evidence="7" id="KW-0378">Hydrolase</keyword>
<sequence length="1082" mass="115428">MAGTSTPGSKRRSGPPAPSPGPPPSSGHPPSKRARGFPAPATMDPEDPFGPHGDFTADDLEELDTLASQALSQCPSAAQDVSSVHKVPRLDGLSKNPSGKDREIVPVKDNFELEVLQAQYKELKDKMKAMEEEVLIKNGEIKILRDSLHQTESILEEQKRSHFLLEQEKTQALSDKEREFSKKLQSLQSELQFKDAEMNELKTKLQSSERANKLAAPSTSHLSPRKSPSVVIKAEACSSQLGRPPFPTKESFSADMPPPHPCQTEPGFKAPVGREVSEDKTHSLGGDPRKQEEPPKSLADSWMQRSDTQGSILINLLLKQPLIPGSPLGLCHLLSSCSEAPTSSLFGSTLTGISSLRTAGSRDGSFPLSALREAQNLALTGLNLIARNEGSCDRDAAEGGGRAFPLCQLPGAVHLLPLVQFFIGLHCQALQDLAVAKRSGAPGDSPTRSSRMSSGVDTSPEDSLCNLEAFSVASLSILQHLVCHSGAVICLLLSGAGLDSAAKEGDPSLVSHGDVTSAPEGLADDQGQHPLLKMLLRLLAFSSAATGHLQANLLSQCLKVLVKLAENASLDSLPRFQCVLPLLPQCLSAETPLPSVLLTVELLSLLVDHETLAPQLCAHSGCLLLRLYMYITSRPDKVASDTQWLQLEQEAVWLLAKLGVQSPSSPVTGSSCQCNVEVVRALTVMLHRQWLTVRRAGGPPRTDWQKRTVRCLRDTVLLLHSLSQKDKLFTVHCVEVLHQYDQVMPGVSMLIRGLPDVTDCEGSAAGPSMGSQALPPGPMQTLIFLDLEATGLPFSQPKITELCLLAVHRCALESSPSPQGPPPTAPPPPRVVDKLSLCVAPGKACSPAASEITGLSTEALAAHARQSFDAGLAGLLRAFLQRQPQPWCLVAHNGDRYDFPLLQAELAALGLASALDGTFCVDSIAALKALERAGSPPKEGQRRSYSLGSIYTRLYGQAPPDSHTAEGDVLALLSICQWRPQALLHWVDTHARPFSTVKPMYGVTASTGTNSGPSAATATALPARARDTSLDLGRSKRPKVLPPAKGPEASLPEGLLAPLGLLALLTVAVATLYGLSLSTPEQ</sequence>
<feature type="domain" description="Exonuclease" evidence="15">
    <location>
        <begin position="781"/>
        <end position="985"/>
    </location>
</feature>
<dbReference type="GO" id="GO:0005634">
    <property type="term" value="C:nucleus"/>
    <property type="evidence" value="ECO:0007669"/>
    <property type="project" value="UniProtKB-SubCell"/>
</dbReference>
<evidence type="ECO:0000256" key="9">
    <source>
        <dbReference type="ARBA" id="ARBA00022842"/>
    </source>
</evidence>
<keyword evidence="10" id="KW-0539">Nucleus</keyword>
<dbReference type="GO" id="GO:0000077">
    <property type="term" value="P:DNA damage checkpoint signaling"/>
    <property type="evidence" value="ECO:0007669"/>
    <property type="project" value="InterPro"/>
</dbReference>
<feature type="transmembrane region" description="Helical" evidence="14">
    <location>
        <begin position="1055"/>
        <end position="1075"/>
    </location>
</feature>
<keyword evidence="5" id="KW-0540">Nuclease</keyword>
<keyword evidence="14" id="KW-1133">Transmembrane helix</keyword>
<evidence type="ECO:0000256" key="12">
    <source>
        <dbReference type="SAM" id="Coils"/>
    </source>
</evidence>
<name>A0A7J8HSK7_ROUAE</name>
<reference evidence="16 17" key="1">
    <citation type="journal article" date="2020" name="Nature">
        <title>Six reference-quality genomes reveal evolution of bat adaptations.</title>
        <authorList>
            <person name="Jebb D."/>
            <person name="Huang Z."/>
            <person name="Pippel M."/>
            <person name="Hughes G.M."/>
            <person name="Lavrichenko K."/>
            <person name="Devanna P."/>
            <person name="Winkler S."/>
            <person name="Jermiin L.S."/>
            <person name="Skirmuntt E.C."/>
            <person name="Katzourakis A."/>
            <person name="Burkitt-Gray L."/>
            <person name="Ray D.A."/>
            <person name="Sullivan K.A.M."/>
            <person name="Roscito J.G."/>
            <person name="Kirilenko B.M."/>
            <person name="Davalos L.M."/>
            <person name="Corthals A.P."/>
            <person name="Power M.L."/>
            <person name="Jones G."/>
            <person name="Ransome R.D."/>
            <person name="Dechmann D.K.N."/>
            <person name="Locatelli A.G."/>
            <person name="Puechmaille S.J."/>
            <person name="Fedrigo O."/>
            <person name="Jarvis E.D."/>
            <person name="Hiller M."/>
            <person name="Vernes S.C."/>
            <person name="Myers E.W."/>
            <person name="Teeling E.C."/>
        </authorList>
    </citation>
    <scope>NUCLEOTIDE SEQUENCE [LARGE SCALE GENOMIC DNA]</scope>
    <source>
        <strain evidence="16">MRouAeg1</strain>
        <tissue evidence="16">Muscle</tissue>
    </source>
</reference>
<dbReference type="Gene3D" id="3.30.420.10">
    <property type="entry name" value="Ribonuclease H-like superfamily/Ribonuclease H"/>
    <property type="match status" value="1"/>
</dbReference>
<feature type="compositionally biased region" description="Pro residues" evidence="13">
    <location>
        <begin position="15"/>
        <end position="27"/>
    </location>
</feature>
<organism evidence="16 17">
    <name type="scientific">Rousettus aegyptiacus</name>
    <name type="common">Egyptian fruit bat</name>
    <name type="synonym">Pteropus aegyptiacus</name>
    <dbReference type="NCBI Taxonomy" id="9407"/>
    <lineage>
        <taxon>Eukaryota</taxon>
        <taxon>Metazoa</taxon>
        <taxon>Chordata</taxon>
        <taxon>Craniata</taxon>
        <taxon>Vertebrata</taxon>
        <taxon>Euteleostomi</taxon>
        <taxon>Mammalia</taxon>
        <taxon>Eutheria</taxon>
        <taxon>Laurasiatheria</taxon>
        <taxon>Chiroptera</taxon>
        <taxon>Yinpterochiroptera</taxon>
        <taxon>Pteropodoidea</taxon>
        <taxon>Pteropodidae</taxon>
        <taxon>Rousettinae</taxon>
        <taxon>Rousettus</taxon>
    </lineage>
</organism>
<feature type="coiled-coil region" evidence="12">
    <location>
        <begin position="113"/>
        <end position="140"/>
    </location>
</feature>
<dbReference type="InterPro" id="IPR013520">
    <property type="entry name" value="Ribonucl_H"/>
</dbReference>
<dbReference type="EMBL" id="JACASE010000004">
    <property type="protein sequence ID" value="KAF6474971.1"/>
    <property type="molecule type" value="Genomic_DNA"/>
</dbReference>
<dbReference type="InterPro" id="IPR033349">
    <property type="entry name" value="ATRIP"/>
</dbReference>
<evidence type="ECO:0000256" key="2">
    <source>
        <dbReference type="ARBA" id="ARBA00001946"/>
    </source>
</evidence>
<dbReference type="AlphaFoldDB" id="A0A7J8HSK7"/>
<comment type="caution">
    <text evidence="16">The sequence shown here is derived from an EMBL/GenBank/DDBJ whole genome shotgun (WGS) entry which is preliminary data.</text>
</comment>
<dbReference type="InterPro" id="IPR036397">
    <property type="entry name" value="RNaseH_sf"/>
</dbReference>
<evidence type="ECO:0000259" key="15">
    <source>
        <dbReference type="SMART" id="SM00479"/>
    </source>
</evidence>
<evidence type="ECO:0000256" key="8">
    <source>
        <dbReference type="ARBA" id="ARBA00022839"/>
    </source>
</evidence>
<evidence type="ECO:0000256" key="5">
    <source>
        <dbReference type="ARBA" id="ARBA00022722"/>
    </source>
</evidence>
<evidence type="ECO:0000256" key="6">
    <source>
        <dbReference type="ARBA" id="ARBA00022723"/>
    </source>
</evidence>
<keyword evidence="12" id="KW-0175">Coiled coil</keyword>
<evidence type="ECO:0000256" key="3">
    <source>
        <dbReference type="ARBA" id="ARBA00004123"/>
    </source>
</evidence>
<dbReference type="GO" id="GO:0003677">
    <property type="term" value="F:DNA binding"/>
    <property type="evidence" value="ECO:0007669"/>
    <property type="project" value="UniProtKB-ARBA"/>
</dbReference>
<evidence type="ECO:0000256" key="10">
    <source>
        <dbReference type="ARBA" id="ARBA00023242"/>
    </source>
</evidence>
<evidence type="ECO:0000313" key="17">
    <source>
        <dbReference type="Proteomes" id="UP000593571"/>
    </source>
</evidence>
<comment type="subcellular location">
    <subcellularLocation>
        <location evidence="3">Nucleus</location>
    </subcellularLocation>
</comment>
<dbReference type="Proteomes" id="UP000593571">
    <property type="component" value="Unassembled WGS sequence"/>
</dbReference>
<feature type="compositionally biased region" description="Polar residues" evidence="13">
    <location>
        <begin position="446"/>
        <end position="457"/>
    </location>
</feature>
<evidence type="ECO:0000256" key="11">
    <source>
        <dbReference type="ARBA" id="ARBA00025769"/>
    </source>
</evidence>
<evidence type="ECO:0000256" key="13">
    <source>
        <dbReference type="SAM" id="MobiDB-lite"/>
    </source>
</evidence>
<accession>A0A7J8HSK7</accession>
<keyword evidence="9" id="KW-0460">Magnesium</keyword>
<dbReference type="SMART" id="SM00479">
    <property type="entry name" value="EXOIII"/>
    <property type="match status" value="1"/>
</dbReference>
<dbReference type="PANTHER" id="PTHR28594">
    <property type="entry name" value="ATR-INTERACTING PROTEIN"/>
    <property type="match status" value="1"/>
</dbReference>
<feature type="region of interest" description="Disordered" evidence="13">
    <location>
        <begin position="438"/>
        <end position="457"/>
    </location>
</feature>
<proteinExistence type="inferred from homology"/>
<dbReference type="GO" id="GO:0008311">
    <property type="term" value="F:double-stranded DNA 3'-5' DNA exonuclease activity"/>
    <property type="evidence" value="ECO:0007669"/>
    <property type="project" value="UniProtKB-EC"/>
</dbReference>
<keyword evidence="8" id="KW-0269">Exonuclease</keyword>
<comment type="catalytic activity">
    <reaction evidence="1">
        <text>Exonucleolytic cleavage in the 3'- to 5'-direction to yield nucleoside 5'-phosphates.</text>
        <dbReference type="EC" id="3.1.11.2"/>
    </reaction>
</comment>
<evidence type="ECO:0000256" key="1">
    <source>
        <dbReference type="ARBA" id="ARBA00000493"/>
    </source>
</evidence>
<feature type="region of interest" description="Disordered" evidence="13">
    <location>
        <begin position="74"/>
        <end position="103"/>
    </location>
</feature>
<feature type="region of interest" description="Disordered" evidence="13">
    <location>
        <begin position="201"/>
        <end position="302"/>
    </location>
</feature>
<dbReference type="EC" id="3.1.11.2" evidence="4"/>
<dbReference type="GO" id="GO:0006281">
    <property type="term" value="P:DNA repair"/>
    <property type="evidence" value="ECO:0007669"/>
    <property type="project" value="UniProtKB-ARBA"/>
</dbReference>
<keyword evidence="6" id="KW-0479">Metal-binding</keyword>
<dbReference type="SUPFAM" id="SSF53098">
    <property type="entry name" value="Ribonuclease H-like"/>
    <property type="match status" value="1"/>
</dbReference>
<keyword evidence="14" id="KW-0812">Transmembrane</keyword>
<dbReference type="InterPro" id="IPR012337">
    <property type="entry name" value="RNaseH-like_sf"/>
</dbReference>
<evidence type="ECO:0000256" key="7">
    <source>
        <dbReference type="ARBA" id="ARBA00022801"/>
    </source>
</evidence>
<dbReference type="GO" id="GO:0046872">
    <property type="term" value="F:metal ion binding"/>
    <property type="evidence" value="ECO:0007669"/>
    <property type="project" value="UniProtKB-KW"/>
</dbReference>
<evidence type="ECO:0000313" key="16">
    <source>
        <dbReference type="EMBL" id="KAF6474971.1"/>
    </source>
</evidence>
<comment type="cofactor">
    <cofactor evidence="2">
        <name>Mg(2+)</name>
        <dbReference type="ChEBI" id="CHEBI:18420"/>
    </cofactor>
</comment>
<keyword evidence="17" id="KW-1185">Reference proteome</keyword>
<evidence type="ECO:0000256" key="14">
    <source>
        <dbReference type="SAM" id="Phobius"/>
    </source>
</evidence>
<comment type="similarity">
    <text evidence="11">Belongs to the exonuclease superfamily. TREX family.</text>
</comment>
<feature type="region of interest" description="Disordered" evidence="13">
    <location>
        <begin position="1007"/>
        <end position="1049"/>
    </location>
</feature>
<feature type="region of interest" description="Disordered" evidence="13">
    <location>
        <begin position="1"/>
        <end position="59"/>
    </location>
</feature>